<dbReference type="Pfam" id="PF00115">
    <property type="entry name" value="COX1"/>
    <property type="match status" value="1"/>
</dbReference>
<feature type="transmembrane region" description="Helical" evidence="1">
    <location>
        <begin position="464"/>
        <end position="485"/>
    </location>
</feature>
<dbReference type="GO" id="GO:0009060">
    <property type="term" value="P:aerobic respiration"/>
    <property type="evidence" value="ECO:0007669"/>
    <property type="project" value="InterPro"/>
</dbReference>
<feature type="transmembrane region" description="Helical" evidence="1">
    <location>
        <begin position="535"/>
        <end position="558"/>
    </location>
</feature>
<dbReference type="Gene3D" id="1.20.210.10">
    <property type="entry name" value="Cytochrome c oxidase-like, subunit I domain"/>
    <property type="match status" value="1"/>
</dbReference>
<dbReference type="GO" id="GO:0020037">
    <property type="term" value="F:heme binding"/>
    <property type="evidence" value="ECO:0007669"/>
    <property type="project" value="InterPro"/>
</dbReference>
<dbReference type="InterPro" id="IPR036927">
    <property type="entry name" value="Cyt_c_oxase-like_su1_sf"/>
</dbReference>
<proteinExistence type="predicted"/>
<dbReference type="PANTHER" id="PTHR10422:SF38">
    <property type="entry name" value="CYTOCHROME B SUBUNIT OF NITRIC OXIDE REDUCTASE"/>
    <property type="match status" value="1"/>
</dbReference>
<feature type="transmembrane region" description="Helical" evidence="1">
    <location>
        <begin position="359"/>
        <end position="377"/>
    </location>
</feature>
<comment type="caution">
    <text evidence="3">The sequence shown here is derived from an EMBL/GenBank/DDBJ whole genome shotgun (WGS) entry which is preliminary data.</text>
</comment>
<evidence type="ECO:0000259" key="2">
    <source>
        <dbReference type="Pfam" id="PF22085"/>
    </source>
</evidence>
<keyword evidence="1" id="KW-0812">Transmembrane</keyword>
<feature type="transmembrane region" description="Helical" evidence="1">
    <location>
        <begin position="497"/>
        <end position="523"/>
    </location>
</feature>
<dbReference type="GO" id="GO:0004129">
    <property type="term" value="F:cytochrome-c oxidase activity"/>
    <property type="evidence" value="ECO:0007669"/>
    <property type="project" value="InterPro"/>
</dbReference>
<feature type="transmembrane region" description="Helical" evidence="1">
    <location>
        <begin position="408"/>
        <end position="429"/>
    </location>
</feature>
<evidence type="ECO:0000313" key="3">
    <source>
        <dbReference type="EMBL" id="GEJ56825.1"/>
    </source>
</evidence>
<dbReference type="Proteomes" id="UP000503640">
    <property type="component" value="Unassembled WGS sequence"/>
</dbReference>
<feature type="transmembrane region" description="Helical" evidence="1">
    <location>
        <begin position="280"/>
        <end position="303"/>
    </location>
</feature>
<feature type="transmembrane region" description="Helical" evidence="1">
    <location>
        <begin position="648"/>
        <end position="667"/>
    </location>
</feature>
<feature type="transmembrane region" description="Helical" evidence="1">
    <location>
        <begin position="679"/>
        <end position="701"/>
    </location>
</feature>
<feature type="transmembrane region" description="Helical" evidence="1">
    <location>
        <begin position="224"/>
        <end position="245"/>
    </location>
</feature>
<organism evidence="3 4">
    <name type="scientific">Anaeromyxobacter diazotrophicus</name>
    <dbReference type="NCBI Taxonomy" id="2590199"/>
    <lineage>
        <taxon>Bacteria</taxon>
        <taxon>Pseudomonadati</taxon>
        <taxon>Myxococcota</taxon>
        <taxon>Myxococcia</taxon>
        <taxon>Myxococcales</taxon>
        <taxon>Cystobacterineae</taxon>
        <taxon>Anaeromyxobacteraceae</taxon>
        <taxon>Anaeromyxobacter</taxon>
    </lineage>
</organism>
<evidence type="ECO:0000313" key="4">
    <source>
        <dbReference type="Proteomes" id="UP000503640"/>
    </source>
</evidence>
<dbReference type="GO" id="GO:0016020">
    <property type="term" value="C:membrane"/>
    <property type="evidence" value="ECO:0007669"/>
    <property type="project" value="InterPro"/>
</dbReference>
<protein>
    <submittedName>
        <fullName evidence="3">Nitric-oxide reductase large subunit</fullName>
    </submittedName>
</protein>
<feature type="transmembrane region" description="Helical" evidence="1">
    <location>
        <begin position="606"/>
        <end position="628"/>
    </location>
</feature>
<feature type="transmembrane region" description="Helical" evidence="1">
    <location>
        <begin position="564"/>
        <end position="585"/>
    </location>
</feature>
<keyword evidence="1" id="KW-0472">Membrane</keyword>
<sequence length="797" mass="86989">MLHAYRAHWIALLAVTAGGLAVIAAYAPRIEATAPPIPEQVVGPRGEVVLDGAAIRRGQNAWQSIGGEEVGSVWGHGAYVAPDWSADWLHRESVFVLDGWARAAGAKSYEALAPERRAALRERLREQMRTNTYDASTGKVTLGAERAEAFSANAAHYARVFRDGQDAYAIPRGALSDPGKLRDLAAFFWWTSWAAGTQRPGEEVTYTQNWPHEPLIGNRPTGEALVWSVVSFVLLLAGIGALVWYQGGREEHGQLASALPERDPLFGLEPTPSQRATVKYFWVVAALFVVQIALGAVTAHYGVEGAGFYGFPLADVLPYSVARTWHTQLGIFWIATAWLATGLYVGPAVSGFEPKGQRALVNVLFACLLVIVVGSLAGEWLSVKQRLGGDSWYWFGHQGYEYVDLGRFWQIFLFAGLFIWLFLMARALWPVLRRGADSMDSDQAAPAAAVARAPLGPGADTRPLLGLFLLSAVAIALFYGAGLMYGQHSHLAMVEYWRWWVVHLWVEGFFEVFATVVIAFLFVRLKLLEVHKATTAVFFSTAIFLAGGIIGTFHHLYFSGTPSGVLALGAVFSAFEVVPLVLVGLEVWQNVRLARAKDWLAAYRWPIYYFVAVAFWNLVGAGLFGFFINPPIALYYMQGLNTTPVHGHTALFGVYGMLGIGLMLFCLRALRPGAAWKSWPLALSFWLINGGLALMVLLSVLPVGLMQAWASVEVGTWWARSAEFMKTPLMDTLRWLRVPGDTIFAVGALVLGWFVLGLATGWSLERGGSVEAGSTEVKLGGGSVPGAARAAPEDGRR</sequence>
<reference evidence="4" key="1">
    <citation type="journal article" date="2020" name="Appl. Environ. Microbiol.">
        <title>Diazotrophic Anaeromyxobacter Isolates from Soils.</title>
        <authorList>
            <person name="Masuda Y."/>
            <person name="Yamanaka H."/>
            <person name="Xu Z.X."/>
            <person name="Shiratori Y."/>
            <person name="Aono T."/>
            <person name="Amachi S."/>
            <person name="Senoo K."/>
            <person name="Itoh H."/>
        </authorList>
    </citation>
    <scope>NUCLEOTIDE SEQUENCE [LARGE SCALE GENOMIC DNA]</scope>
    <source>
        <strain evidence="4">R267</strain>
    </source>
</reference>
<dbReference type="EMBL" id="BJTG01000003">
    <property type="protein sequence ID" value="GEJ56825.1"/>
    <property type="molecule type" value="Genomic_DNA"/>
</dbReference>
<keyword evidence="4" id="KW-1185">Reference proteome</keyword>
<name>A0A7I9VKC3_9BACT</name>
<dbReference type="Pfam" id="PF22085">
    <property type="entry name" value="NorB_cytochrome_c-like"/>
    <property type="match status" value="1"/>
</dbReference>
<feature type="domain" description="Nitric oxide reductase subunit B cytochrome c-like" evidence="2">
    <location>
        <begin position="38"/>
        <end position="212"/>
    </location>
</feature>
<dbReference type="InterPro" id="IPR054309">
    <property type="entry name" value="NorB_cytochrome_c-like"/>
</dbReference>
<dbReference type="RefSeq" id="WP_176064298.1">
    <property type="nucleotide sequence ID" value="NZ_BJTG01000003.1"/>
</dbReference>
<dbReference type="SUPFAM" id="SSF81442">
    <property type="entry name" value="Cytochrome c oxidase subunit I-like"/>
    <property type="match status" value="1"/>
</dbReference>
<dbReference type="InterPro" id="IPR000883">
    <property type="entry name" value="Cyt_C_Oxase_1"/>
</dbReference>
<feature type="transmembrane region" description="Helical" evidence="1">
    <location>
        <begin position="331"/>
        <end position="352"/>
    </location>
</feature>
<accession>A0A7I9VKC3</accession>
<gene>
    <name evidence="3" type="ORF">AMYX_15660</name>
</gene>
<feature type="transmembrane region" description="Helical" evidence="1">
    <location>
        <begin position="743"/>
        <end position="764"/>
    </location>
</feature>
<dbReference type="AlphaFoldDB" id="A0A7I9VKC3"/>
<evidence type="ECO:0000256" key="1">
    <source>
        <dbReference type="SAM" id="Phobius"/>
    </source>
</evidence>
<dbReference type="PANTHER" id="PTHR10422">
    <property type="entry name" value="CYTOCHROME C OXIDASE SUBUNIT 1"/>
    <property type="match status" value="1"/>
</dbReference>
<keyword evidence="1" id="KW-1133">Transmembrane helix</keyword>